<dbReference type="AlphaFoldDB" id="A0A8K0KJW1"/>
<evidence type="ECO:0008006" key="4">
    <source>
        <dbReference type="Google" id="ProtNLM"/>
    </source>
</evidence>
<protein>
    <recommendedName>
        <fullName evidence="4">Endonuclease/exonuclease/phosphatase domain-containing protein</fullName>
    </recommendedName>
</protein>
<dbReference type="Proteomes" id="UP000792457">
    <property type="component" value="Unassembled WGS sequence"/>
</dbReference>
<dbReference type="Gene3D" id="3.60.10.10">
    <property type="entry name" value="Endonuclease/exonuclease/phosphatase"/>
    <property type="match status" value="1"/>
</dbReference>
<dbReference type="InterPro" id="IPR036691">
    <property type="entry name" value="Endo/exonu/phosph_ase_sf"/>
</dbReference>
<evidence type="ECO:0000313" key="3">
    <source>
        <dbReference type="Proteomes" id="UP000792457"/>
    </source>
</evidence>
<proteinExistence type="predicted"/>
<gene>
    <name evidence="2" type="ORF">J437_LFUL014648</name>
</gene>
<dbReference type="EMBL" id="KZ308929">
    <property type="protein sequence ID" value="KAG8235604.1"/>
    <property type="molecule type" value="Genomic_DNA"/>
</dbReference>
<feature type="compositionally biased region" description="Basic and acidic residues" evidence="1">
    <location>
        <begin position="111"/>
        <end position="120"/>
    </location>
</feature>
<sequence length="244" mass="27830">MARVRLSQWCSVRREESFVVFILWREYQTRGREERVAKISDLNSDDEGDLSGRGVCRLRNIQSSDYDKNVADGVDTRASSEEETSRRGNERRITSRTKGFIGNIIKIKSENRRDGVKEGGGEEEGGEEGVRRESGVNMVKEVEMDKRSGDIIFEADAAGGETLGRNGFLRFLQVNCRSLVKKVVEFQSLIEIHEPDVIICTETWLREEISDSEIFTCNYHTFRRDRFTKGGVCICVNKELQSSV</sequence>
<organism evidence="2 3">
    <name type="scientific">Ladona fulva</name>
    <name type="common">Scarce chaser dragonfly</name>
    <name type="synonym">Libellula fulva</name>
    <dbReference type="NCBI Taxonomy" id="123851"/>
    <lineage>
        <taxon>Eukaryota</taxon>
        <taxon>Metazoa</taxon>
        <taxon>Ecdysozoa</taxon>
        <taxon>Arthropoda</taxon>
        <taxon>Hexapoda</taxon>
        <taxon>Insecta</taxon>
        <taxon>Pterygota</taxon>
        <taxon>Palaeoptera</taxon>
        <taxon>Odonata</taxon>
        <taxon>Epiprocta</taxon>
        <taxon>Anisoptera</taxon>
        <taxon>Libelluloidea</taxon>
        <taxon>Libellulidae</taxon>
        <taxon>Ladona</taxon>
    </lineage>
</organism>
<dbReference type="OrthoDB" id="8069600at2759"/>
<reference evidence="2" key="1">
    <citation type="submission" date="2013-04" db="EMBL/GenBank/DDBJ databases">
        <authorList>
            <person name="Qu J."/>
            <person name="Murali S.C."/>
            <person name="Bandaranaike D."/>
            <person name="Bellair M."/>
            <person name="Blankenburg K."/>
            <person name="Chao H."/>
            <person name="Dinh H."/>
            <person name="Doddapaneni H."/>
            <person name="Downs B."/>
            <person name="Dugan-Rocha S."/>
            <person name="Elkadiri S."/>
            <person name="Gnanaolivu R.D."/>
            <person name="Hernandez B."/>
            <person name="Javaid M."/>
            <person name="Jayaseelan J.C."/>
            <person name="Lee S."/>
            <person name="Li M."/>
            <person name="Ming W."/>
            <person name="Munidasa M."/>
            <person name="Muniz J."/>
            <person name="Nguyen L."/>
            <person name="Ongeri F."/>
            <person name="Osuji N."/>
            <person name="Pu L.-L."/>
            <person name="Puazo M."/>
            <person name="Qu C."/>
            <person name="Quiroz J."/>
            <person name="Raj R."/>
            <person name="Weissenberger G."/>
            <person name="Xin Y."/>
            <person name="Zou X."/>
            <person name="Han Y."/>
            <person name="Richards S."/>
            <person name="Worley K."/>
            <person name="Muzny D."/>
            <person name="Gibbs R."/>
        </authorList>
    </citation>
    <scope>NUCLEOTIDE SEQUENCE</scope>
    <source>
        <strain evidence="2">Sampled in the wild</strain>
    </source>
</reference>
<name>A0A8K0KJW1_LADFU</name>
<comment type="caution">
    <text evidence="2">The sequence shown here is derived from an EMBL/GenBank/DDBJ whole genome shotgun (WGS) entry which is preliminary data.</text>
</comment>
<reference evidence="2" key="2">
    <citation type="submission" date="2017-10" db="EMBL/GenBank/DDBJ databases">
        <title>Ladona fulva Genome sequencing and assembly.</title>
        <authorList>
            <person name="Murali S."/>
            <person name="Richards S."/>
            <person name="Bandaranaike D."/>
            <person name="Bellair M."/>
            <person name="Blankenburg K."/>
            <person name="Chao H."/>
            <person name="Dinh H."/>
            <person name="Doddapaneni H."/>
            <person name="Dugan-Rocha S."/>
            <person name="Elkadiri S."/>
            <person name="Gnanaolivu R."/>
            <person name="Hernandez B."/>
            <person name="Skinner E."/>
            <person name="Javaid M."/>
            <person name="Lee S."/>
            <person name="Li M."/>
            <person name="Ming W."/>
            <person name="Munidasa M."/>
            <person name="Muniz J."/>
            <person name="Nguyen L."/>
            <person name="Hughes D."/>
            <person name="Osuji N."/>
            <person name="Pu L.-L."/>
            <person name="Puazo M."/>
            <person name="Qu C."/>
            <person name="Quiroz J."/>
            <person name="Raj R."/>
            <person name="Weissenberger G."/>
            <person name="Xin Y."/>
            <person name="Zou X."/>
            <person name="Han Y."/>
            <person name="Worley K."/>
            <person name="Muzny D."/>
            <person name="Gibbs R."/>
        </authorList>
    </citation>
    <scope>NUCLEOTIDE SEQUENCE</scope>
    <source>
        <strain evidence="2">Sampled in the wild</strain>
    </source>
</reference>
<evidence type="ECO:0000313" key="2">
    <source>
        <dbReference type="EMBL" id="KAG8235604.1"/>
    </source>
</evidence>
<evidence type="ECO:0000256" key="1">
    <source>
        <dbReference type="SAM" id="MobiDB-lite"/>
    </source>
</evidence>
<accession>A0A8K0KJW1</accession>
<dbReference type="SUPFAM" id="SSF56219">
    <property type="entry name" value="DNase I-like"/>
    <property type="match status" value="1"/>
</dbReference>
<keyword evidence="3" id="KW-1185">Reference proteome</keyword>
<feature type="region of interest" description="Disordered" evidence="1">
    <location>
        <begin position="111"/>
        <end position="134"/>
    </location>
</feature>
<feature type="region of interest" description="Disordered" evidence="1">
    <location>
        <begin position="69"/>
        <end position="93"/>
    </location>
</feature>